<evidence type="ECO:0000256" key="11">
    <source>
        <dbReference type="ARBA" id="ARBA00022801"/>
    </source>
</evidence>
<evidence type="ECO:0000256" key="1">
    <source>
        <dbReference type="ARBA" id="ARBA00004240"/>
    </source>
</evidence>
<evidence type="ECO:0000256" key="2">
    <source>
        <dbReference type="ARBA" id="ARBA00004371"/>
    </source>
</evidence>
<evidence type="ECO:0000256" key="17">
    <source>
        <dbReference type="ARBA" id="ARBA00023180"/>
    </source>
</evidence>
<keyword evidence="15" id="KW-0482">Metalloprotease</keyword>
<keyword evidence="10 21" id="KW-0732">Signal</keyword>
<dbReference type="Pfam" id="PF04389">
    <property type="entry name" value="Peptidase_M28"/>
    <property type="match status" value="1"/>
</dbReference>
<dbReference type="SUPFAM" id="SSF53187">
    <property type="entry name" value="Zn-dependent exopeptidases"/>
    <property type="match status" value="1"/>
</dbReference>
<keyword evidence="14" id="KW-0333">Golgi apparatus</keyword>
<keyword evidence="13" id="KW-0862">Zinc</keyword>
<dbReference type="InterPro" id="IPR007484">
    <property type="entry name" value="Peptidase_M28"/>
</dbReference>
<evidence type="ECO:0000256" key="10">
    <source>
        <dbReference type="ARBA" id="ARBA00022729"/>
    </source>
</evidence>
<evidence type="ECO:0000256" key="6">
    <source>
        <dbReference type="ARBA" id="ARBA00022525"/>
    </source>
</evidence>
<dbReference type="Proteomes" id="UP001169063">
    <property type="component" value="Unassembled WGS sequence"/>
</dbReference>
<dbReference type="InterPro" id="IPR039866">
    <property type="entry name" value="CPQ"/>
</dbReference>
<keyword evidence="16" id="KW-0865">Zymogen</keyword>
<keyword evidence="17" id="KW-0325">Glycoprotein</keyword>
<evidence type="ECO:0000256" key="9">
    <source>
        <dbReference type="ARBA" id="ARBA00022723"/>
    </source>
</evidence>
<comment type="caution">
    <text evidence="23">The sequence shown here is derived from an EMBL/GenBank/DDBJ whole genome shotgun (WGS) entry which is preliminary data.</text>
</comment>
<evidence type="ECO:0000256" key="12">
    <source>
        <dbReference type="ARBA" id="ARBA00022824"/>
    </source>
</evidence>
<dbReference type="EMBL" id="JAUKTR010000004">
    <property type="protein sequence ID" value="MDO1559851.1"/>
    <property type="molecule type" value="Genomic_DNA"/>
</dbReference>
<keyword evidence="9" id="KW-0479">Metal-binding</keyword>
<evidence type="ECO:0000256" key="19">
    <source>
        <dbReference type="ARBA" id="ARBA00025833"/>
    </source>
</evidence>
<keyword evidence="12" id="KW-0256">Endoplasmic reticulum</keyword>
<evidence type="ECO:0000256" key="3">
    <source>
        <dbReference type="ARBA" id="ARBA00004555"/>
    </source>
</evidence>
<keyword evidence="11" id="KW-0378">Hydrolase</keyword>
<keyword evidence="18" id="KW-0458">Lysosome</keyword>
<dbReference type="Gene3D" id="3.40.630.10">
    <property type="entry name" value="Zn peptidases"/>
    <property type="match status" value="1"/>
</dbReference>
<evidence type="ECO:0000256" key="14">
    <source>
        <dbReference type="ARBA" id="ARBA00023034"/>
    </source>
</evidence>
<dbReference type="Gene3D" id="3.50.30.30">
    <property type="match status" value="1"/>
</dbReference>
<comment type="subcellular location">
    <subcellularLocation>
        <location evidence="1">Endoplasmic reticulum</location>
    </subcellularLocation>
    <subcellularLocation>
        <location evidence="3">Golgi apparatus</location>
    </subcellularLocation>
    <subcellularLocation>
        <location evidence="2">Lysosome</location>
    </subcellularLocation>
    <subcellularLocation>
        <location evidence="4">Secreted</location>
    </subcellularLocation>
</comment>
<evidence type="ECO:0000256" key="5">
    <source>
        <dbReference type="ARBA" id="ARBA00014116"/>
    </source>
</evidence>
<evidence type="ECO:0000256" key="15">
    <source>
        <dbReference type="ARBA" id="ARBA00023049"/>
    </source>
</evidence>
<accession>A0ABT8SMZ0</accession>
<evidence type="ECO:0000256" key="18">
    <source>
        <dbReference type="ARBA" id="ARBA00023228"/>
    </source>
</evidence>
<sequence length="467" mass="49928">MRRFASLAVIAAVLSAGAAAAQDAEAIRTAEQLRDRAMQGSGAYAVVEEITTRFGPRLAGTEAEQRAAAWGEAYLRREGFQNVRQETFPLAVWTRGIDRAEIVGDHAQPLSVVALGGSGATAEGGVEAEAVIFETYQQMLDAPEGALRGKIAVVLQETVRMQDGSGYGVTSTIRGQGPEEAARRGAVGFLLRSLGTHDHRFAHTGATRWLDEPIPSFALSPPDAEQLARIAALSNRPLRLRLHSGAGRVLEGRSQNVIAEVRGREAPEEVIVIGAHMDSWDLGTGAIDDAAGIAIVTRAARLIADLPERPRRTIRVVWFGAEEVSQPGGTGLAGGRDYVTRHRETFDRHVAASESDFGARPIYSLALPAGFSDQTFLAAARRVLTPIGVNVSPAPNQGGGPDIIPMATAGVPTFRLNQDGSDYFDTHHTVDDVIDRIEPEDLDQNVAAWAAVLWLMADSEVSLRPAS</sequence>
<evidence type="ECO:0000313" key="23">
    <source>
        <dbReference type="EMBL" id="MDO1559851.1"/>
    </source>
</evidence>
<dbReference type="PANTHER" id="PTHR12053">
    <property type="entry name" value="PROTEASE FAMILY M28 PLASMA GLUTAMATE CARBOXYPEPTIDASE-RELATED"/>
    <property type="match status" value="1"/>
</dbReference>
<keyword evidence="24" id="KW-1185">Reference proteome</keyword>
<evidence type="ECO:0000313" key="24">
    <source>
        <dbReference type="Proteomes" id="UP001169063"/>
    </source>
</evidence>
<evidence type="ECO:0000259" key="22">
    <source>
        <dbReference type="Pfam" id="PF04389"/>
    </source>
</evidence>
<keyword evidence="6" id="KW-0964">Secreted</keyword>
<evidence type="ECO:0000256" key="16">
    <source>
        <dbReference type="ARBA" id="ARBA00023145"/>
    </source>
</evidence>
<evidence type="ECO:0000256" key="7">
    <source>
        <dbReference type="ARBA" id="ARBA00022645"/>
    </source>
</evidence>
<comment type="subunit">
    <text evidence="19">Homodimer. The monomeric form is inactive while the homodimer is active.</text>
</comment>
<dbReference type="RefSeq" id="WP_302110283.1">
    <property type="nucleotide sequence ID" value="NZ_JAUKTR010000004.1"/>
</dbReference>
<gene>
    <name evidence="23" type="ORF">Q0812_10480</name>
</gene>
<feature type="domain" description="Peptidase M28" evidence="22">
    <location>
        <begin position="256"/>
        <end position="452"/>
    </location>
</feature>
<evidence type="ECO:0000256" key="20">
    <source>
        <dbReference type="ARBA" id="ARBA00033328"/>
    </source>
</evidence>
<organism evidence="23 24">
    <name type="scientific">Peiella sedimenti</name>
    <dbReference type="NCBI Taxonomy" id="3061083"/>
    <lineage>
        <taxon>Bacteria</taxon>
        <taxon>Pseudomonadati</taxon>
        <taxon>Pseudomonadota</taxon>
        <taxon>Alphaproteobacteria</taxon>
        <taxon>Caulobacterales</taxon>
        <taxon>Caulobacteraceae</taxon>
        <taxon>Peiella</taxon>
    </lineage>
</organism>
<evidence type="ECO:0000256" key="4">
    <source>
        <dbReference type="ARBA" id="ARBA00004613"/>
    </source>
</evidence>
<proteinExistence type="predicted"/>
<protein>
    <recommendedName>
        <fullName evidence="5">Carboxypeptidase Q</fullName>
    </recommendedName>
    <alternativeName>
        <fullName evidence="20">Plasma glutamate carboxypeptidase</fullName>
    </alternativeName>
</protein>
<feature type="chain" id="PRO_5047296197" description="Carboxypeptidase Q" evidence="21">
    <location>
        <begin position="22"/>
        <end position="467"/>
    </location>
</feature>
<keyword evidence="8" id="KW-0645">Protease</keyword>
<reference evidence="23" key="1">
    <citation type="submission" date="2023-07" db="EMBL/GenBank/DDBJ databases">
        <title>Brevundimonas soil sp. nov., isolated from the soil of chemical plant.</title>
        <authorList>
            <person name="Wu N."/>
        </authorList>
    </citation>
    <scope>NUCLEOTIDE SEQUENCE</scope>
    <source>
        <strain evidence="23">XZ-24</strain>
    </source>
</reference>
<keyword evidence="7" id="KW-0121">Carboxypeptidase</keyword>
<evidence type="ECO:0000256" key="8">
    <source>
        <dbReference type="ARBA" id="ARBA00022670"/>
    </source>
</evidence>
<feature type="signal peptide" evidence="21">
    <location>
        <begin position="1"/>
        <end position="21"/>
    </location>
</feature>
<evidence type="ECO:0000256" key="13">
    <source>
        <dbReference type="ARBA" id="ARBA00022833"/>
    </source>
</evidence>
<dbReference type="PANTHER" id="PTHR12053:SF3">
    <property type="entry name" value="CARBOXYPEPTIDASE Q"/>
    <property type="match status" value="1"/>
</dbReference>
<evidence type="ECO:0000256" key="21">
    <source>
        <dbReference type="SAM" id="SignalP"/>
    </source>
</evidence>
<name>A0ABT8SMZ0_9CAUL</name>